<name>A0A0R3PSY8_ANGCS</name>
<dbReference type="InterPro" id="IPR057268">
    <property type="entry name" value="Ribosomal_L18"/>
</dbReference>
<dbReference type="GO" id="GO:0003735">
    <property type="term" value="F:structural constituent of ribosome"/>
    <property type="evidence" value="ECO:0007669"/>
    <property type="project" value="InterPro"/>
</dbReference>
<proteinExistence type="inferred from homology"/>
<keyword evidence="5" id="KW-0687">Ribonucleoprotein</keyword>
<evidence type="ECO:0000256" key="5">
    <source>
        <dbReference type="ARBA" id="ARBA00023274"/>
    </source>
</evidence>
<evidence type="ECO:0000256" key="6">
    <source>
        <dbReference type="ARBA" id="ARBA00069051"/>
    </source>
</evidence>
<dbReference type="InterPro" id="IPR005484">
    <property type="entry name" value="Ribosomal_uL18_bac/plant/anim"/>
</dbReference>
<dbReference type="GO" id="GO:0005743">
    <property type="term" value="C:mitochondrial inner membrane"/>
    <property type="evidence" value="ECO:0007669"/>
    <property type="project" value="UniProtKB-ARBA"/>
</dbReference>
<evidence type="ECO:0000256" key="3">
    <source>
        <dbReference type="ARBA" id="ARBA00022980"/>
    </source>
</evidence>
<evidence type="ECO:0000256" key="1">
    <source>
        <dbReference type="ARBA" id="ARBA00004173"/>
    </source>
</evidence>
<organism evidence="10">
    <name type="scientific">Angiostrongylus costaricensis</name>
    <name type="common">Nematode worm</name>
    <dbReference type="NCBI Taxonomy" id="334426"/>
    <lineage>
        <taxon>Eukaryota</taxon>
        <taxon>Metazoa</taxon>
        <taxon>Ecdysozoa</taxon>
        <taxon>Nematoda</taxon>
        <taxon>Chromadorea</taxon>
        <taxon>Rhabditida</taxon>
        <taxon>Rhabditina</taxon>
        <taxon>Rhabditomorpha</taxon>
        <taxon>Strongyloidea</taxon>
        <taxon>Metastrongylidae</taxon>
        <taxon>Angiostrongylus</taxon>
    </lineage>
</organism>
<dbReference type="GO" id="GO:0006412">
    <property type="term" value="P:translation"/>
    <property type="evidence" value="ECO:0007669"/>
    <property type="project" value="InterPro"/>
</dbReference>
<keyword evidence="3" id="KW-0689">Ribosomal protein</keyword>
<accession>A0A0R3PSY8</accession>
<evidence type="ECO:0000313" key="10">
    <source>
        <dbReference type="WBParaSite" id="ACOC_0000882001-mRNA-1"/>
    </source>
</evidence>
<evidence type="ECO:0000256" key="4">
    <source>
        <dbReference type="ARBA" id="ARBA00023128"/>
    </source>
</evidence>
<dbReference type="Proteomes" id="UP000267027">
    <property type="component" value="Unassembled WGS sequence"/>
</dbReference>
<evidence type="ECO:0000313" key="9">
    <source>
        <dbReference type="Proteomes" id="UP000267027"/>
    </source>
</evidence>
<dbReference type="AlphaFoldDB" id="A0A0R3PSY8"/>
<reference evidence="8 9" key="2">
    <citation type="submission" date="2018-11" db="EMBL/GenBank/DDBJ databases">
        <authorList>
            <consortium name="Pathogen Informatics"/>
        </authorList>
    </citation>
    <scope>NUCLEOTIDE SEQUENCE [LARGE SCALE GENOMIC DNA]</scope>
    <source>
        <strain evidence="8 9">Costa Rica</strain>
    </source>
</reference>
<dbReference type="OMA" id="TSEWAIK"/>
<dbReference type="Gene3D" id="3.30.420.80">
    <property type="entry name" value="Ribosomal protein S11"/>
    <property type="match status" value="1"/>
</dbReference>
<gene>
    <name evidence="8" type="ORF">ACOC_LOCUS8821</name>
</gene>
<reference evidence="10" key="1">
    <citation type="submission" date="2017-02" db="UniProtKB">
        <authorList>
            <consortium name="WormBaseParasite"/>
        </authorList>
    </citation>
    <scope>IDENTIFICATION</scope>
</reference>
<evidence type="ECO:0000256" key="2">
    <source>
        <dbReference type="ARBA" id="ARBA00007116"/>
    </source>
</evidence>
<protein>
    <recommendedName>
        <fullName evidence="6">Large ribosomal subunit protein uL18m</fullName>
    </recommendedName>
    <alternativeName>
        <fullName evidence="7">39S ribosomal protein L18, mitochondrial</fullName>
    </alternativeName>
</protein>
<keyword evidence="4" id="KW-0496">Mitochondrion</keyword>
<dbReference type="EMBL" id="UYYA01004207">
    <property type="protein sequence ID" value="VDM60406.1"/>
    <property type="molecule type" value="Genomic_DNA"/>
</dbReference>
<dbReference type="CDD" id="cd00432">
    <property type="entry name" value="Ribosomal_L18_L5e"/>
    <property type="match status" value="1"/>
</dbReference>
<dbReference type="PANTHER" id="PTHR12899:SF3">
    <property type="entry name" value="LARGE RIBOSOMAL SUBUNIT PROTEIN UL18M"/>
    <property type="match status" value="1"/>
</dbReference>
<dbReference type="FunFam" id="3.30.420.80:FF:000005">
    <property type="entry name" value="39S ribosomal protein L18, mitochondrial"/>
    <property type="match status" value="1"/>
</dbReference>
<dbReference type="GO" id="GO:1990904">
    <property type="term" value="C:ribonucleoprotein complex"/>
    <property type="evidence" value="ECO:0007669"/>
    <property type="project" value="UniProtKB-KW"/>
</dbReference>
<sequence>MSSIRFATRFINRNPRNLEMLGLQKPHVGYEFEVDKEKRSFIYKVELVQSSAHQIARLLHYRDGVVIEASTKEKAISNQLYSNTDTCAAMNLGCILATRCLQAGIHFALPAATQEQIEKSKHQKEFFKALEAEGLQLQEPTAIDQTYETDRSMVWERYPTKASRQDKLDEL</sequence>
<dbReference type="WBParaSite" id="ACOC_0000882001-mRNA-1">
    <property type="protein sequence ID" value="ACOC_0000882001-mRNA-1"/>
    <property type="gene ID" value="ACOC_0000882001"/>
</dbReference>
<dbReference type="GO" id="GO:0005840">
    <property type="term" value="C:ribosome"/>
    <property type="evidence" value="ECO:0007669"/>
    <property type="project" value="UniProtKB-KW"/>
</dbReference>
<evidence type="ECO:0000313" key="8">
    <source>
        <dbReference type="EMBL" id="VDM60406.1"/>
    </source>
</evidence>
<dbReference type="PANTHER" id="PTHR12899">
    <property type="entry name" value="39S RIBOSOMAL PROTEIN L18, MITOCHONDRIAL"/>
    <property type="match status" value="1"/>
</dbReference>
<dbReference type="STRING" id="334426.A0A0R3PSY8"/>
<dbReference type="GO" id="GO:0008097">
    <property type="term" value="F:5S rRNA binding"/>
    <property type="evidence" value="ECO:0007669"/>
    <property type="project" value="TreeGrafter"/>
</dbReference>
<keyword evidence="9" id="KW-1185">Reference proteome</keyword>
<dbReference type="SUPFAM" id="SSF53137">
    <property type="entry name" value="Translational machinery components"/>
    <property type="match status" value="1"/>
</dbReference>
<dbReference type="OrthoDB" id="1932324at2759"/>
<comment type="subcellular location">
    <subcellularLocation>
        <location evidence="1">Mitochondrion</location>
    </subcellularLocation>
</comment>
<dbReference type="InterPro" id="IPR036967">
    <property type="entry name" value="Ribosomal_uS11_sf"/>
</dbReference>
<comment type="similarity">
    <text evidence="2">Belongs to the universal ribosomal protein uL18 family.</text>
</comment>
<evidence type="ECO:0000256" key="7">
    <source>
        <dbReference type="ARBA" id="ARBA00082661"/>
    </source>
</evidence>